<dbReference type="Pfam" id="PF00535">
    <property type="entry name" value="Glycos_transf_2"/>
    <property type="match status" value="1"/>
</dbReference>
<dbReference type="AlphaFoldDB" id="A0A840QNY6"/>
<evidence type="ECO:0000313" key="3">
    <source>
        <dbReference type="Proteomes" id="UP000551878"/>
    </source>
</evidence>
<feature type="domain" description="Glycosyltransferase 2-like" evidence="1">
    <location>
        <begin position="5"/>
        <end position="138"/>
    </location>
</feature>
<dbReference type="InterPro" id="IPR029044">
    <property type="entry name" value="Nucleotide-diphossugar_trans"/>
</dbReference>
<dbReference type="CDD" id="cd04179">
    <property type="entry name" value="DPM_DPG-synthase_like"/>
    <property type="match status" value="1"/>
</dbReference>
<dbReference type="GO" id="GO:0016740">
    <property type="term" value="F:transferase activity"/>
    <property type="evidence" value="ECO:0007669"/>
    <property type="project" value="UniProtKB-KW"/>
</dbReference>
<evidence type="ECO:0000313" key="2">
    <source>
        <dbReference type="EMBL" id="MBB5173053.1"/>
    </source>
</evidence>
<dbReference type="SUPFAM" id="SSF53448">
    <property type="entry name" value="Nucleotide-diphospho-sugar transferases"/>
    <property type="match status" value="1"/>
</dbReference>
<reference evidence="2 3" key="1">
    <citation type="submission" date="2020-08" db="EMBL/GenBank/DDBJ databases">
        <title>Genomic Encyclopedia of Type Strains, Phase IV (KMG-IV): sequencing the most valuable type-strain genomes for metagenomic binning, comparative biology and taxonomic classification.</title>
        <authorList>
            <person name="Goeker M."/>
        </authorList>
    </citation>
    <scope>NUCLEOTIDE SEQUENCE [LARGE SCALE GENOMIC DNA]</scope>
    <source>
        <strain evidence="2 3">DSM 24696</strain>
    </source>
</reference>
<keyword evidence="3" id="KW-1185">Reference proteome</keyword>
<dbReference type="PANTHER" id="PTHR48090:SF7">
    <property type="entry name" value="RFBJ PROTEIN"/>
    <property type="match status" value="1"/>
</dbReference>
<name>A0A840QNY6_9BACI</name>
<dbReference type="InterPro" id="IPR050256">
    <property type="entry name" value="Glycosyltransferase_2"/>
</dbReference>
<comment type="caution">
    <text evidence="2">The sequence shown here is derived from an EMBL/GenBank/DDBJ whole genome shotgun (WGS) entry which is preliminary data.</text>
</comment>
<protein>
    <submittedName>
        <fullName evidence="2">Glycosyltransferase involved in cell wall biosynthesis</fullName>
    </submittedName>
</protein>
<dbReference type="RefSeq" id="WP_184663499.1">
    <property type="nucleotide sequence ID" value="NZ_JACHHB010000004.1"/>
</dbReference>
<proteinExistence type="predicted"/>
<evidence type="ECO:0000259" key="1">
    <source>
        <dbReference type="Pfam" id="PF00535"/>
    </source>
</evidence>
<gene>
    <name evidence="2" type="ORF">HNQ41_001216</name>
</gene>
<dbReference type="PANTHER" id="PTHR48090">
    <property type="entry name" value="UNDECAPRENYL-PHOSPHATE 4-DEOXY-4-FORMAMIDO-L-ARABINOSE TRANSFERASE-RELATED"/>
    <property type="match status" value="1"/>
</dbReference>
<accession>A0A840QNY6</accession>
<organism evidence="2 3">
    <name type="scientific">Texcoconibacillus texcoconensis</name>
    <dbReference type="NCBI Taxonomy" id="1095777"/>
    <lineage>
        <taxon>Bacteria</taxon>
        <taxon>Bacillati</taxon>
        <taxon>Bacillota</taxon>
        <taxon>Bacilli</taxon>
        <taxon>Bacillales</taxon>
        <taxon>Bacillaceae</taxon>
        <taxon>Texcoconibacillus</taxon>
    </lineage>
</organism>
<sequence>MEVDVIIPVYNEENVLRETLSSLENKTWVKNIIVIDDGSVDQSVSIARQFTNDVVACSKNLGKAAAVIKGLEYVKSEQFLMLDADLGVTVSEADKLLLPLKDSSVDMTVARFPKRNKEGIGLVRQRAQKYLKRQTGFESQAPLSGQRAIRKKWIPFIQSCSAYGYGFEMVMTLQLLRNGAKVIEIVTDMDHRRIGKTPYGFYHRAKQWIDMERSIWRYKRGI</sequence>
<keyword evidence="2" id="KW-0808">Transferase</keyword>
<dbReference type="Proteomes" id="UP000551878">
    <property type="component" value="Unassembled WGS sequence"/>
</dbReference>
<dbReference type="InterPro" id="IPR001173">
    <property type="entry name" value="Glyco_trans_2-like"/>
</dbReference>
<dbReference type="Gene3D" id="3.90.550.10">
    <property type="entry name" value="Spore Coat Polysaccharide Biosynthesis Protein SpsA, Chain A"/>
    <property type="match status" value="1"/>
</dbReference>
<dbReference type="EMBL" id="JACHHB010000004">
    <property type="protein sequence ID" value="MBB5173053.1"/>
    <property type="molecule type" value="Genomic_DNA"/>
</dbReference>